<evidence type="ECO:0000313" key="16">
    <source>
        <dbReference type="EMBL" id="SEQ73130.1"/>
    </source>
</evidence>
<evidence type="ECO:0000256" key="8">
    <source>
        <dbReference type="ARBA" id="ARBA00022692"/>
    </source>
</evidence>
<evidence type="ECO:0000259" key="15">
    <source>
        <dbReference type="Pfam" id="PF18075"/>
    </source>
</evidence>
<evidence type="ECO:0000256" key="11">
    <source>
        <dbReference type="ARBA" id="ARBA00023306"/>
    </source>
</evidence>
<dbReference type="RefSeq" id="WP_091181412.1">
    <property type="nucleotide sequence ID" value="NZ_FOFA01000005.1"/>
</dbReference>
<name>A0A1H9IEU6_9ACTN</name>
<dbReference type="InterPro" id="IPR040690">
    <property type="entry name" value="FtsX_ECD"/>
</dbReference>
<dbReference type="STRING" id="1036181.SAMN05421756_105221"/>
<evidence type="ECO:0000256" key="9">
    <source>
        <dbReference type="ARBA" id="ARBA00022989"/>
    </source>
</evidence>
<comment type="subunit">
    <text evidence="4">Forms a membrane-associated complex with FtsE.</text>
</comment>
<dbReference type="Gene3D" id="3.30.70.3040">
    <property type="match status" value="1"/>
</dbReference>
<evidence type="ECO:0000256" key="10">
    <source>
        <dbReference type="ARBA" id="ARBA00023136"/>
    </source>
</evidence>
<dbReference type="AlphaFoldDB" id="A0A1H9IEU6"/>
<gene>
    <name evidence="16" type="ORF">SAMN05421756_105221</name>
</gene>
<dbReference type="PIRSF" id="PIRSF003097">
    <property type="entry name" value="FtsX"/>
    <property type="match status" value="1"/>
</dbReference>
<keyword evidence="6 12" id="KW-1003">Cell membrane</keyword>
<dbReference type="Proteomes" id="UP000198504">
    <property type="component" value="Unassembled WGS sequence"/>
</dbReference>
<dbReference type="NCBIfam" id="NF038346">
    <property type="entry name" value="FtsX_actino"/>
    <property type="match status" value="1"/>
</dbReference>
<feature type="transmembrane region" description="Helical" evidence="13">
    <location>
        <begin position="213"/>
        <end position="231"/>
    </location>
</feature>
<feature type="transmembrane region" description="Helical" evidence="13">
    <location>
        <begin position="237"/>
        <end position="256"/>
    </location>
</feature>
<keyword evidence="17" id="KW-1185">Reference proteome</keyword>
<evidence type="ECO:0000259" key="14">
    <source>
        <dbReference type="Pfam" id="PF02687"/>
    </source>
</evidence>
<keyword evidence="10 12" id="KW-0472">Membrane</keyword>
<dbReference type="InterPro" id="IPR047929">
    <property type="entry name" value="FtsX_actino"/>
</dbReference>
<dbReference type="InterPro" id="IPR003838">
    <property type="entry name" value="ABC3_permease_C"/>
</dbReference>
<feature type="transmembrane region" description="Helical" evidence="13">
    <location>
        <begin position="177"/>
        <end position="201"/>
    </location>
</feature>
<dbReference type="Pfam" id="PF18075">
    <property type="entry name" value="FtsX_ECD"/>
    <property type="match status" value="1"/>
</dbReference>
<feature type="transmembrane region" description="Helical" evidence="13">
    <location>
        <begin position="277"/>
        <end position="296"/>
    </location>
</feature>
<evidence type="ECO:0000256" key="1">
    <source>
        <dbReference type="ARBA" id="ARBA00003552"/>
    </source>
</evidence>
<evidence type="ECO:0000256" key="13">
    <source>
        <dbReference type="SAM" id="Phobius"/>
    </source>
</evidence>
<evidence type="ECO:0000256" key="4">
    <source>
        <dbReference type="ARBA" id="ARBA00011160"/>
    </source>
</evidence>
<evidence type="ECO:0000313" key="17">
    <source>
        <dbReference type="Proteomes" id="UP000198504"/>
    </source>
</evidence>
<reference evidence="17" key="1">
    <citation type="submission" date="2016-10" db="EMBL/GenBank/DDBJ databases">
        <authorList>
            <person name="Varghese N."/>
            <person name="Submissions S."/>
        </authorList>
    </citation>
    <scope>NUCLEOTIDE SEQUENCE [LARGE SCALE GENOMIC DNA]</scope>
    <source>
        <strain evidence="17">CGMCC 4.6856</strain>
    </source>
</reference>
<evidence type="ECO:0000256" key="12">
    <source>
        <dbReference type="PIRNR" id="PIRNR003097"/>
    </source>
</evidence>
<organism evidence="16 17">
    <name type="scientific">Microlunatus flavus</name>
    <dbReference type="NCBI Taxonomy" id="1036181"/>
    <lineage>
        <taxon>Bacteria</taxon>
        <taxon>Bacillati</taxon>
        <taxon>Actinomycetota</taxon>
        <taxon>Actinomycetes</taxon>
        <taxon>Propionibacteriales</taxon>
        <taxon>Propionibacteriaceae</taxon>
        <taxon>Microlunatus</taxon>
    </lineage>
</organism>
<dbReference type="GO" id="GO:0051301">
    <property type="term" value="P:cell division"/>
    <property type="evidence" value="ECO:0007669"/>
    <property type="project" value="UniProtKB-KW"/>
</dbReference>
<dbReference type="OrthoDB" id="9812531at2"/>
<comment type="subcellular location">
    <subcellularLocation>
        <location evidence="2">Cell membrane</location>
        <topology evidence="2">Multi-pass membrane protein</topology>
    </subcellularLocation>
</comment>
<dbReference type="Pfam" id="PF02687">
    <property type="entry name" value="FtsX"/>
    <property type="match status" value="1"/>
</dbReference>
<dbReference type="GO" id="GO:0005886">
    <property type="term" value="C:plasma membrane"/>
    <property type="evidence" value="ECO:0007669"/>
    <property type="project" value="UniProtKB-SubCell"/>
</dbReference>
<keyword evidence="11 12" id="KW-0131">Cell cycle</keyword>
<keyword evidence="9 13" id="KW-1133">Transmembrane helix</keyword>
<evidence type="ECO:0000256" key="6">
    <source>
        <dbReference type="ARBA" id="ARBA00022475"/>
    </source>
</evidence>
<keyword evidence="7 12" id="KW-0132">Cell division</keyword>
<accession>A0A1H9IEU6</accession>
<feature type="domain" description="ABC3 transporter permease C-terminal" evidence="14">
    <location>
        <begin position="183"/>
        <end position="292"/>
    </location>
</feature>
<comment type="similarity">
    <text evidence="3 12">Belongs to the ABC-4 integral membrane protein family. FtsX subfamily.</text>
</comment>
<evidence type="ECO:0000256" key="3">
    <source>
        <dbReference type="ARBA" id="ARBA00007379"/>
    </source>
</evidence>
<dbReference type="EMBL" id="FOFA01000005">
    <property type="protein sequence ID" value="SEQ73130.1"/>
    <property type="molecule type" value="Genomic_DNA"/>
</dbReference>
<evidence type="ECO:0000256" key="2">
    <source>
        <dbReference type="ARBA" id="ARBA00004651"/>
    </source>
</evidence>
<proteinExistence type="inferred from homology"/>
<dbReference type="PANTHER" id="PTHR47755:SF1">
    <property type="entry name" value="CELL DIVISION PROTEIN FTSX"/>
    <property type="match status" value="1"/>
</dbReference>
<sequence>MRFRHIFSETGAGLRQNLTMTLAVIMTMWVSLSLFGAGLLANQQVDLMKGRWYDKIEISIFLCTADVSGDNCDPGTDATDAQKQVIQQTLLSNPEVAADGVYFETKQMAYDEFQRAYAGSPIRDSLTVDQMQESFRVKLKNPEEYQGVVTSVQGLRGVQKVQDLRQYLDPFFKALNFVQWGTIVASALLLIAAALQIGNTIRLAAFARRREIGIMRLVGASNLYITLPFLFEAVFSALVGAALACATLGAGVYFVVMQKAEPAIRSIPWIGWSQTGLAMLGVALVGLVLAVIPTLVTTRKYLRV</sequence>
<feature type="domain" description="FtsX extracellular" evidence="15">
    <location>
        <begin position="56"/>
        <end position="161"/>
    </location>
</feature>
<dbReference type="InterPro" id="IPR004513">
    <property type="entry name" value="FtsX"/>
</dbReference>
<comment type="function">
    <text evidence="1">Part of the ABC transporter FtsEX involved in cellular division.</text>
</comment>
<dbReference type="PANTHER" id="PTHR47755">
    <property type="entry name" value="CELL DIVISION PROTEIN FTSX"/>
    <property type="match status" value="1"/>
</dbReference>
<keyword evidence="8 13" id="KW-0812">Transmembrane</keyword>
<evidence type="ECO:0000256" key="5">
    <source>
        <dbReference type="ARBA" id="ARBA00021907"/>
    </source>
</evidence>
<protein>
    <recommendedName>
        <fullName evidence="5 12">Cell division protein FtsX</fullName>
    </recommendedName>
</protein>
<evidence type="ECO:0000256" key="7">
    <source>
        <dbReference type="ARBA" id="ARBA00022618"/>
    </source>
</evidence>
<feature type="transmembrane region" description="Helical" evidence="13">
    <location>
        <begin position="21"/>
        <end position="41"/>
    </location>
</feature>